<dbReference type="AlphaFoldDB" id="A0A6A4GLS2"/>
<keyword evidence="2" id="KW-1185">Reference proteome</keyword>
<evidence type="ECO:0000313" key="2">
    <source>
        <dbReference type="Proteomes" id="UP000799118"/>
    </source>
</evidence>
<dbReference type="OrthoDB" id="2205812at2759"/>
<accession>A0A6A4GLS2</accession>
<proteinExistence type="predicted"/>
<reference evidence="1" key="1">
    <citation type="journal article" date="2019" name="Environ. Microbiol.">
        <title>Fungal ecological strategies reflected in gene transcription - a case study of two litter decomposers.</title>
        <authorList>
            <person name="Barbi F."/>
            <person name="Kohler A."/>
            <person name="Barry K."/>
            <person name="Baskaran P."/>
            <person name="Daum C."/>
            <person name="Fauchery L."/>
            <person name="Ihrmark K."/>
            <person name="Kuo A."/>
            <person name="LaButti K."/>
            <person name="Lipzen A."/>
            <person name="Morin E."/>
            <person name="Grigoriev I.V."/>
            <person name="Henrissat B."/>
            <person name="Lindahl B."/>
            <person name="Martin F."/>
        </authorList>
    </citation>
    <scope>NUCLEOTIDE SEQUENCE</scope>
    <source>
        <strain evidence="1">JB14</strain>
    </source>
</reference>
<evidence type="ECO:0000313" key="1">
    <source>
        <dbReference type="EMBL" id="KAE9386205.1"/>
    </source>
</evidence>
<organism evidence="1 2">
    <name type="scientific">Gymnopus androsaceus JB14</name>
    <dbReference type="NCBI Taxonomy" id="1447944"/>
    <lineage>
        <taxon>Eukaryota</taxon>
        <taxon>Fungi</taxon>
        <taxon>Dikarya</taxon>
        <taxon>Basidiomycota</taxon>
        <taxon>Agaricomycotina</taxon>
        <taxon>Agaricomycetes</taxon>
        <taxon>Agaricomycetidae</taxon>
        <taxon>Agaricales</taxon>
        <taxon>Marasmiineae</taxon>
        <taxon>Omphalotaceae</taxon>
        <taxon>Gymnopus</taxon>
    </lineage>
</organism>
<gene>
    <name evidence="1" type="ORF">BT96DRAFT_960623</name>
</gene>
<protein>
    <submittedName>
        <fullName evidence="1">Uncharacterized protein</fullName>
    </submittedName>
</protein>
<name>A0A6A4GLS2_9AGAR</name>
<sequence length="191" mass="21595">MLRSSPKLHGFDIPGVPEKVIASLFADDTSVYLSEQDKYTDLTDVLETWCKASMPLGEKEYRDRLVLTRKLNPDDEPIPMTIQINPDGTTTRILGARIGNNADAVEPWLPIIERIETILEQCTDQYPTMEYLTTANGMPTINTTGNKTDQESRVNTFIQTWRPRTHKLPPKLSNSKCLYGITLVQTLLNGR</sequence>
<dbReference type="Proteomes" id="UP000799118">
    <property type="component" value="Unassembled WGS sequence"/>
</dbReference>
<dbReference type="EMBL" id="ML769902">
    <property type="protein sequence ID" value="KAE9386205.1"/>
    <property type="molecule type" value="Genomic_DNA"/>
</dbReference>